<gene>
    <name evidence="1" type="ORF">HYALB_00014024</name>
</gene>
<organism evidence="1 2">
    <name type="scientific">Hymenoscyphus albidus</name>
    <dbReference type="NCBI Taxonomy" id="595503"/>
    <lineage>
        <taxon>Eukaryota</taxon>
        <taxon>Fungi</taxon>
        <taxon>Dikarya</taxon>
        <taxon>Ascomycota</taxon>
        <taxon>Pezizomycotina</taxon>
        <taxon>Leotiomycetes</taxon>
        <taxon>Helotiales</taxon>
        <taxon>Helotiaceae</taxon>
        <taxon>Hymenoscyphus</taxon>
    </lineage>
</organism>
<comment type="caution">
    <text evidence="1">The sequence shown here is derived from an EMBL/GenBank/DDBJ whole genome shotgun (WGS) entry which is preliminary data.</text>
</comment>
<protein>
    <submittedName>
        <fullName evidence="1">Uncharacterized protein</fullName>
    </submittedName>
</protein>
<evidence type="ECO:0000313" key="1">
    <source>
        <dbReference type="EMBL" id="CAG8982032.1"/>
    </source>
</evidence>
<sequence>MAGEFFSSCIICRIPLSFGQDDVYESDDEDWRNNLHNELPIHSSCLAIATSAATNRENELLEKLGRDSLRYDLFPLLEIIPCPESDPNQISKSLALALVEQCNKSWHKTLPPEIYTYIAHELTSTQLETNSPIPTLWSIYTRIQQQSNLTTILRNVKILLSWQTVEFFGSRIEKLPEEVHLVLCDELRDPDTPALIVQDIATVTVEGLPRRIALHFNLALEWKYLSGITVNGETLGYKGTSEITLEVTKGSQGLVFAFNQWGVQDGRIADRATFSSSCEETAYAALYWPEVSTRTTVIATFDSCKCIGIGIQGGRIWTSRSILNLIQSPRPLIDCSISRKCQVNWCLQRFDCIISDIQLSANPRNLAIDQISFKAIDGSVRSIGRHMSSHLQLSFPLSWKFSEALSQIRVCHSSEKGFITIQFVTSFNRVITVGNVPENAIWSTVDWPSSIYATYEFNKTGFCLFGIDSQLPLIASTGTSRSDFSVPSTLPFTHYATASRFDRTITLVQAPLYRVTCLKVFQHHTPHMLRLGAYVSYICGVQLFYANGLSIILGQLGEESEIQVASTIIELKVWVFQDEEYVQIRGLEFHFGAGVDFQAVGERHGIETKNLQAVEMIEWATGNMLSDVTGLSRHLDTRG</sequence>
<proteinExistence type="predicted"/>
<name>A0A9N9LYF5_9HELO</name>
<evidence type="ECO:0000313" key="2">
    <source>
        <dbReference type="Proteomes" id="UP000701801"/>
    </source>
</evidence>
<dbReference type="Proteomes" id="UP000701801">
    <property type="component" value="Unassembled WGS sequence"/>
</dbReference>
<accession>A0A9N9LYF5</accession>
<dbReference type="AlphaFoldDB" id="A0A9N9LYF5"/>
<dbReference type="EMBL" id="CAJVRM010000556">
    <property type="protein sequence ID" value="CAG8982032.1"/>
    <property type="molecule type" value="Genomic_DNA"/>
</dbReference>
<reference evidence="1" key="1">
    <citation type="submission" date="2021-07" db="EMBL/GenBank/DDBJ databases">
        <authorList>
            <person name="Durling M."/>
        </authorList>
    </citation>
    <scope>NUCLEOTIDE SEQUENCE</scope>
</reference>
<keyword evidence="2" id="KW-1185">Reference proteome</keyword>